<dbReference type="InterPro" id="IPR040389">
    <property type="entry name" value="SMR"/>
</dbReference>
<protein>
    <submittedName>
        <fullName evidence="4">Uncharacterized protein</fullName>
    </submittedName>
</protein>
<dbReference type="Proteomes" id="UP000188354">
    <property type="component" value="Chromosome LG19"/>
</dbReference>
<organism evidence="4 5">
    <name type="scientific">Lupinus angustifolius</name>
    <name type="common">Narrow-leaved blue lupine</name>
    <dbReference type="NCBI Taxonomy" id="3871"/>
    <lineage>
        <taxon>Eukaryota</taxon>
        <taxon>Viridiplantae</taxon>
        <taxon>Streptophyta</taxon>
        <taxon>Embryophyta</taxon>
        <taxon>Tracheophyta</taxon>
        <taxon>Spermatophyta</taxon>
        <taxon>Magnoliopsida</taxon>
        <taxon>eudicotyledons</taxon>
        <taxon>Gunneridae</taxon>
        <taxon>Pentapetalae</taxon>
        <taxon>rosids</taxon>
        <taxon>fabids</taxon>
        <taxon>Fabales</taxon>
        <taxon>Fabaceae</taxon>
        <taxon>Papilionoideae</taxon>
        <taxon>50 kb inversion clade</taxon>
        <taxon>genistoids sensu lato</taxon>
        <taxon>core genistoids</taxon>
        <taxon>Genisteae</taxon>
        <taxon>Lupinus</taxon>
    </lineage>
</organism>
<accession>A0A1J7GCC6</accession>
<dbReference type="GO" id="GO:0004860">
    <property type="term" value="F:protein kinase inhibitor activity"/>
    <property type="evidence" value="ECO:0007669"/>
    <property type="project" value="UniProtKB-KW"/>
</dbReference>
<reference evidence="4 5" key="1">
    <citation type="journal article" date="2017" name="Plant Biotechnol. J.">
        <title>A comprehensive draft genome sequence for lupin (Lupinus angustifolius), an emerging health food: insights into plant-microbe interactions and legume evolution.</title>
        <authorList>
            <person name="Hane J.K."/>
            <person name="Ming Y."/>
            <person name="Kamphuis L.G."/>
            <person name="Nelson M.N."/>
            <person name="Garg G."/>
            <person name="Atkins C.A."/>
            <person name="Bayer P.E."/>
            <person name="Bravo A."/>
            <person name="Bringans S."/>
            <person name="Cannon S."/>
            <person name="Edwards D."/>
            <person name="Foley R."/>
            <person name="Gao L.L."/>
            <person name="Harrison M.J."/>
            <person name="Huang W."/>
            <person name="Hurgobin B."/>
            <person name="Li S."/>
            <person name="Liu C.W."/>
            <person name="McGrath A."/>
            <person name="Morahan G."/>
            <person name="Murray J."/>
            <person name="Weller J."/>
            <person name="Jian J."/>
            <person name="Singh K.B."/>
        </authorList>
    </citation>
    <scope>NUCLEOTIDE SEQUENCE [LARGE SCALE GENOMIC DNA]</scope>
    <source>
        <strain evidence="5">cv. Tanjil</strain>
        <tissue evidence="4">Whole plant</tissue>
    </source>
</reference>
<evidence type="ECO:0000256" key="1">
    <source>
        <dbReference type="ARBA" id="ARBA00023013"/>
    </source>
</evidence>
<dbReference type="OMA" id="PKIEGCA"/>
<keyword evidence="1" id="KW-0649">Protein kinase inhibitor</keyword>
<dbReference type="GO" id="GO:0032875">
    <property type="term" value="P:regulation of DNA endoreduplication"/>
    <property type="evidence" value="ECO:0007669"/>
    <property type="project" value="InterPro"/>
</dbReference>
<dbReference type="OrthoDB" id="1840446at2759"/>
<dbReference type="EMBL" id="CM007379">
    <property type="protein sequence ID" value="OIV92033.1"/>
    <property type="molecule type" value="Genomic_DNA"/>
</dbReference>
<evidence type="ECO:0000313" key="5">
    <source>
        <dbReference type="Proteomes" id="UP000188354"/>
    </source>
</evidence>
<keyword evidence="2" id="KW-0131">Cell cycle</keyword>
<feature type="region of interest" description="Disordered" evidence="3">
    <location>
        <begin position="1"/>
        <end position="68"/>
    </location>
</feature>
<evidence type="ECO:0000313" key="4">
    <source>
        <dbReference type="EMBL" id="OIV92033.1"/>
    </source>
</evidence>
<feature type="compositionally biased region" description="Low complexity" evidence="3">
    <location>
        <begin position="1"/>
        <end position="23"/>
    </location>
</feature>
<evidence type="ECO:0000256" key="2">
    <source>
        <dbReference type="ARBA" id="ARBA00023306"/>
    </source>
</evidence>
<name>A0A1J7GCC6_LUPAN</name>
<dbReference type="Gramene" id="OIV92033">
    <property type="protein sequence ID" value="OIV92033"/>
    <property type="gene ID" value="TanjilG_01742"/>
</dbReference>
<gene>
    <name evidence="4" type="ORF">TanjilG_01742</name>
</gene>
<dbReference type="KEGG" id="lang:109334093"/>
<feature type="compositionally biased region" description="Low complexity" evidence="3">
    <location>
        <begin position="54"/>
        <end position="63"/>
    </location>
</feature>
<dbReference type="PANTHER" id="PTHR33142:SF8">
    <property type="entry name" value="CYCLIN-DEPENDENT PROTEIN KINASE INHIBITOR SMR9"/>
    <property type="match status" value="1"/>
</dbReference>
<keyword evidence="5" id="KW-1185">Reference proteome</keyword>
<dbReference type="GO" id="GO:0005634">
    <property type="term" value="C:nucleus"/>
    <property type="evidence" value="ECO:0007669"/>
    <property type="project" value="TreeGrafter"/>
</dbReference>
<dbReference type="AlphaFoldDB" id="A0A1J7GCC6"/>
<feature type="compositionally biased region" description="Basic residues" evidence="3">
    <location>
        <begin position="24"/>
        <end position="43"/>
    </location>
</feature>
<proteinExistence type="predicted"/>
<dbReference type="PANTHER" id="PTHR33142">
    <property type="entry name" value="CYCLIN-DEPENDENT PROTEIN KINASE INHIBITOR SMR13"/>
    <property type="match status" value="1"/>
</dbReference>
<evidence type="ECO:0000256" key="3">
    <source>
        <dbReference type="SAM" id="MobiDB-lite"/>
    </source>
</evidence>
<sequence length="141" mass="15623">MAPSGRTTTRSTSKTKPTAATKTRTTRQPRKTNFKKQKQHIKSKKQEIDNVFPSSCSSMSSQDLSKEGDNEVCEVIDVSSSSCSTPKGQKFKIPEISTCPPAPKKPTRVVSSNCSLRRSQLSFFSPPDLEHFFVALRDVLV</sequence>